<feature type="chain" id="PRO_5003939005" evidence="1">
    <location>
        <begin position="19"/>
        <end position="178"/>
    </location>
</feature>
<dbReference type="RefSeq" id="WP_015237174.1">
    <property type="nucleotide sequence ID" value="NC_019793.1"/>
</dbReference>
<feature type="signal peptide" evidence="1">
    <location>
        <begin position="1"/>
        <end position="18"/>
    </location>
</feature>
<protein>
    <submittedName>
        <fullName evidence="2">Uncharacterized protein</fullName>
    </submittedName>
</protein>
<evidence type="ECO:0000256" key="1">
    <source>
        <dbReference type="SAM" id="SignalP"/>
    </source>
</evidence>
<reference evidence="3" key="1">
    <citation type="submission" date="2012-03" db="EMBL/GenBank/DDBJ databases">
        <title>Complete sequence of chromosome of Deinococcus peraridilitoris DSM 19664.</title>
        <authorList>
            <person name="Lucas S."/>
            <person name="Copeland A."/>
            <person name="Lapidus A."/>
            <person name="Glavina del Rio T."/>
            <person name="Dalin E."/>
            <person name="Tice H."/>
            <person name="Bruce D."/>
            <person name="Goodwin L."/>
            <person name="Pitluck S."/>
            <person name="Peters L."/>
            <person name="Mikhailova N."/>
            <person name="Lu M."/>
            <person name="Kyrpides N."/>
            <person name="Mavromatis K."/>
            <person name="Ivanova N."/>
            <person name="Brettin T."/>
            <person name="Detter J.C."/>
            <person name="Han C."/>
            <person name="Larimer F."/>
            <person name="Land M."/>
            <person name="Hauser L."/>
            <person name="Markowitz V."/>
            <person name="Cheng J.-F."/>
            <person name="Hugenholtz P."/>
            <person name="Woyke T."/>
            <person name="Wu D."/>
            <person name="Pukall R."/>
            <person name="Steenblock K."/>
            <person name="Brambilla E."/>
            <person name="Klenk H.-P."/>
            <person name="Eisen J.A."/>
        </authorList>
    </citation>
    <scope>NUCLEOTIDE SEQUENCE [LARGE SCALE GENOMIC DNA]</scope>
    <source>
        <strain evidence="3">DSM 19664 / LMG 22246 / CIP 109416 / KR-200</strain>
    </source>
</reference>
<dbReference type="eggNOG" id="ENOG5032R63">
    <property type="taxonomic scope" value="Bacteria"/>
</dbReference>
<gene>
    <name evidence="2" type="ordered locus">Deipe_3443</name>
</gene>
<dbReference type="Gene3D" id="2.40.360.20">
    <property type="match status" value="1"/>
</dbReference>
<keyword evidence="3" id="KW-1185">Reference proteome</keyword>
<dbReference type="EMBL" id="CP003382">
    <property type="protein sequence ID" value="AFZ68876.1"/>
    <property type="molecule type" value="Genomic_DNA"/>
</dbReference>
<dbReference type="AlphaFoldDB" id="L0A4U0"/>
<dbReference type="PATRIC" id="fig|937777.3.peg.3456"/>
<evidence type="ECO:0000313" key="2">
    <source>
        <dbReference type="EMBL" id="AFZ68876.1"/>
    </source>
</evidence>
<dbReference type="KEGG" id="dpd:Deipe_3443"/>
<name>L0A4U0_DEIPD</name>
<dbReference type="Proteomes" id="UP000010467">
    <property type="component" value="Chromosome"/>
</dbReference>
<proteinExistence type="predicted"/>
<dbReference type="STRING" id="937777.Deipe_3443"/>
<organism evidence="2 3">
    <name type="scientific">Deinococcus peraridilitoris (strain DSM 19664 / LMG 22246 / CIP 109416 / KR-200)</name>
    <dbReference type="NCBI Taxonomy" id="937777"/>
    <lineage>
        <taxon>Bacteria</taxon>
        <taxon>Thermotogati</taxon>
        <taxon>Deinococcota</taxon>
        <taxon>Deinococci</taxon>
        <taxon>Deinococcales</taxon>
        <taxon>Deinococcaceae</taxon>
        <taxon>Deinococcus</taxon>
    </lineage>
</organism>
<sequence length="178" mass="18822">MRRVVGLLLLAATSVSLAAGNYYPSAPGTTWKLSNGEVQRLLQPQTLRGVKVTPLQHLIGGKLVSEDLLEFRDGAVYLRATRSGGKLNWYEPPLTVYPASPLTPGQSWTSSSGGLTLTARVMGQEALSMPAGRFNALVIRNDVSTSSGAASSSYSYFVPGIGTVRYSSGNGSSVDLVK</sequence>
<accession>L0A4U0</accession>
<keyword evidence="1" id="KW-0732">Signal</keyword>
<evidence type="ECO:0000313" key="3">
    <source>
        <dbReference type="Proteomes" id="UP000010467"/>
    </source>
</evidence>
<dbReference type="OrthoDB" id="69583at2"/>
<dbReference type="HOGENOM" id="CLU_1466545_0_0_0"/>